<feature type="region of interest" description="Disordered" evidence="1">
    <location>
        <begin position="693"/>
        <end position="737"/>
    </location>
</feature>
<dbReference type="OrthoDB" id="3944128at2759"/>
<feature type="compositionally biased region" description="Low complexity" evidence="1">
    <location>
        <begin position="485"/>
        <end position="498"/>
    </location>
</feature>
<accession>A0A4U0TTZ2</accession>
<feature type="region of interest" description="Disordered" evidence="1">
    <location>
        <begin position="1184"/>
        <end position="1226"/>
    </location>
</feature>
<feature type="compositionally biased region" description="Polar residues" evidence="1">
    <location>
        <begin position="617"/>
        <end position="632"/>
    </location>
</feature>
<evidence type="ECO:0000313" key="2">
    <source>
        <dbReference type="EMBL" id="TKA25436.1"/>
    </source>
</evidence>
<feature type="compositionally biased region" description="Low complexity" evidence="1">
    <location>
        <begin position="1214"/>
        <end position="1226"/>
    </location>
</feature>
<feature type="compositionally biased region" description="Low complexity" evidence="1">
    <location>
        <begin position="414"/>
        <end position="426"/>
    </location>
</feature>
<dbReference type="AlphaFoldDB" id="A0A4U0TTZ2"/>
<feature type="compositionally biased region" description="Polar residues" evidence="1">
    <location>
        <begin position="555"/>
        <end position="572"/>
    </location>
</feature>
<feature type="compositionally biased region" description="Polar residues" evidence="1">
    <location>
        <begin position="512"/>
        <end position="547"/>
    </location>
</feature>
<evidence type="ECO:0000256" key="1">
    <source>
        <dbReference type="SAM" id="MobiDB-lite"/>
    </source>
</evidence>
<dbReference type="Proteomes" id="UP000308549">
    <property type="component" value="Unassembled WGS sequence"/>
</dbReference>
<comment type="caution">
    <text evidence="2">The sequence shown here is derived from an EMBL/GenBank/DDBJ whole genome shotgun (WGS) entry which is preliminary data.</text>
</comment>
<proteinExistence type="predicted"/>
<sequence length="1226" mass="124141">MAAAVKLAFSETERSPTSPGPAIAGSSGANIELLQSSYWSTTTRTTEHTVTVTDFNGEFAQGTSTWKTTDTDIYTGWYFKGKHPRAHVTGTGKTYTDHFPVYIRTEITGHYTATGLHEPSCALPSYVPDCQSEWKTYIETDSIAPRNTVPLPQCTQASITGSLCDSLIAAYYKQYTYLGGMIGNPGYQTTNGTSTYWPSTTQFAPGCTLGCQTCAITGETVQLFYWPPTTANLVADGSGTAKVMTAQTNATMVTTVNGTVLTSPTIYISYDKLYASDSCSGIGSTHYNTIIALTNTADLKSLSWDGLEYVGAMYKTVSFTLDDLVKPIPDSVYNKMVRCQASAYAWKDGADHAGVHFGTDFTCDRTGPYAPIIAVPPQVTALDPNWAACTAWYGGLYDPPKALQGAPAIATPTLPNAPITTPAAPASKASETQAAETRVSEAQAPRSSDAVSSREASKTAGNGDIADPKTGGSTSADTRSIGNQADPTPAGGATAADTHSNGDPADPVLSGVDSSIDTNDRGGQTASQFPGGDTSSDTNDSGNQANPASLGDSIFSVTNDRGSQTDSASPGGNNPKDTRGGGSQADFTSPGQGVSGDTNSNDDQADPTLSYEDEPSDNSNNGDRESQVSTSDAAERTSRNGNQVAAPRTTQGVAGAVLSSIGGTATGFNTIDPQGTSSGGSSAHAIATDTNQQGVTATSAKDGPGSEAVATAAVDSGDRTSGSIKNDDEDDSVHSPSVTVHTVNAADGTTVEGIAISAAATGSGQGDAAVIGGHALGAGQAFSTNKVQVSVDSHGSVVLQQPASRTTANLDGEAPPSFNRQGVVITGSGHAVTASQIAIDTYAFGSMTLRAGEQTTLDNGRLVSVGTAGLKVEGIAVTASAISTPTSADFNAAGPSTAEFMVGGKHYTAVKVGSGLYAVGSTTFSTGQSATLDDGAIIGAGTGGLVVDGTTVPTSEFTSLASPASKQVGAVVTAGGKRLTAYADQSHPGIAIVNSQTLSLGGLVVTLDDGEIVTLASKGLVGGTQTAAFSTITKAFGKGVKAGHVVFTDRGHTYTAEENGDERDIAVVDGTTLSLGGSAITLDSGAVVSLGSSGVVADGRTWTFSSMSSVATSDLGRGELDEAVFKASGATYTAVESQGNTRTAVVEGKTLSIDGPRATLDTGALISLGSGGLAVDGSKTMAFSSASGPQMTGSPRADSSPMASSEQTAGYGLTSTSIAASSIPTT</sequence>
<reference evidence="2 3" key="1">
    <citation type="submission" date="2017-03" db="EMBL/GenBank/DDBJ databases">
        <title>Genomes of endolithic fungi from Antarctica.</title>
        <authorList>
            <person name="Coleine C."/>
            <person name="Masonjones S."/>
            <person name="Stajich J.E."/>
        </authorList>
    </citation>
    <scope>NUCLEOTIDE SEQUENCE [LARGE SCALE GENOMIC DNA]</scope>
    <source>
        <strain evidence="2 3">CCFEE 6315</strain>
    </source>
</reference>
<feature type="compositionally biased region" description="Polar residues" evidence="1">
    <location>
        <begin position="1184"/>
        <end position="1193"/>
    </location>
</feature>
<gene>
    <name evidence="2" type="ORF">B0A50_06303</name>
</gene>
<organism evidence="2 3">
    <name type="scientific">Salinomyces thailandicus</name>
    <dbReference type="NCBI Taxonomy" id="706561"/>
    <lineage>
        <taxon>Eukaryota</taxon>
        <taxon>Fungi</taxon>
        <taxon>Dikarya</taxon>
        <taxon>Ascomycota</taxon>
        <taxon>Pezizomycotina</taxon>
        <taxon>Dothideomycetes</taxon>
        <taxon>Dothideomycetidae</taxon>
        <taxon>Mycosphaerellales</taxon>
        <taxon>Teratosphaeriaceae</taxon>
        <taxon>Salinomyces</taxon>
    </lineage>
</organism>
<feature type="compositionally biased region" description="Polar residues" evidence="1">
    <location>
        <begin position="639"/>
        <end position="651"/>
    </location>
</feature>
<protein>
    <submittedName>
        <fullName evidence="2">Uncharacterized protein</fullName>
    </submittedName>
</protein>
<dbReference type="EMBL" id="NAJL01000035">
    <property type="protein sequence ID" value="TKA25436.1"/>
    <property type="molecule type" value="Genomic_DNA"/>
</dbReference>
<keyword evidence="3" id="KW-1185">Reference proteome</keyword>
<feature type="compositionally biased region" description="Polar residues" evidence="1">
    <location>
        <begin position="585"/>
        <end position="602"/>
    </location>
</feature>
<feature type="compositionally biased region" description="Polar residues" evidence="1">
    <location>
        <begin position="471"/>
        <end position="483"/>
    </location>
</feature>
<evidence type="ECO:0000313" key="3">
    <source>
        <dbReference type="Proteomes" id="UP000308549"/>
    </source>
</evidence>
<feature type="region of interest" description="Disordered" evidence="1">
    <location>
        <begin position="414"/>
        <end position="651"/>
    </location>
</feature>
<name>A0A4U0TTZ2_9PEZI</name>